<dbReference type="PANTHER" id="PTHR10353:SF223">
    <property type="entry name" value="THIOGLUCOSIDASE"/>
    <property type="match status" value="1"/>
</dbReference>
<dbReference type="EMBL" id="QGKW02000007">
    <property type="protein sequence ID" value="KAF2618054.1"/>
    <property type="molecule type" value="Genomic_DNA"/>
</dbReference>
<gene>
    <name evidence="10" type="ORF">F2Q68_00041939</name>
</gene>
<dbReference type="InterPro" id="IPR017853">
    <property type="entry name" value="GH"/>
</dbReference>
<dbReference type="AlphaFoldDB" id="A0A8S9MD95"/>
<evidence type="ECO:0000256" key="6">
    <source>
        <dbReference type="ARBA" id="ARBA00032643"/>
    </source>
</evidence>
<dbReference type="Pfam" id="PF00232">
    <property type="entry name" value="Glyco_hydro_1"/>
    <property type="match status" value="1"/>
</dbReference>
<dbReference type="PRINTS" id="PR00131">
    <property type="entry name" value="GLHYDRLASE1"/>
</dbReference>
<evidence type="ECO:0000256" key="2">
    <source>
        <dbReference type="ARBA" id="ARBA00004116"/>
    </source>
</evidence>
<keyword evidence="5" id="KW-0926">Vacuole</keyword>
<evidence type="ECO:0000256" key="5">
    <source>
        <dbReference type="ARBA" id="ARBA00022554"/>
    </source>
</evidence>
<name>A0A8S9MD95_BRACR</name>
<comment type="similarity">
    <text evidence="3 9">Belongs to the glycosyl hydrolase 1 family.</text>
</comment>
<dbReference type="GO" id="GO:0005975">
    <property type="term" value="P:carbohydrate metabolic process"/>
    <property type="evidence" value="ECO:0007669"/>
    <property type="project" value="InterPro"/>
</dbReference>
<evidence type="ECO:0000313" key="10">
    <source>
        <dbReference type="EMBL" id="KAF2618054.1"/>
    </source>
</evidence>
<dbReference type="InterPro" id="IPR001360">
    <property type="entry name" value="Glyco_hydro_1"/>
</dbReference>
<evidence type="ECO:0000256" key="7">
    <source>
        <dbReference type="ARBA" id="ARBA00032797"/>
    </source>
</evidence>
<dbReference type="EC" id="3.2.1.147" evidence="4"/>
<accession>A0A8S9MD95</accession>
<comment type="subcellular location">
    <subcellularLocation>
        <location evidence="2">Vacuole</location>
    </subcellularLocation>
</comment>
<dbReference type="GO" id="GO:0008422">
    <property type="term" value="F:beta-glucosidase activity"/>
    <property type="evidence" value="ECO:0007669"/>
    <property type="project" value="TreeGrafter"/>
</dbReference>
<evidence type="ECO:0000256" key="1">
    <source>
        <dbReference type="ARBA" id="ARBA00003014"/>
    </source>
</evidence>
<evidence type="ECO:0000256" key="9">
    <source>
        <dbReference type="RuleBase" id="RU003690"/>
    </source>
</evidence>
<reference evidence="10" key="1">
    <citation type="submission" date="2019-12" db="EMBL/GenBank/DDBJ databases">
        <title>Genome sequencing and annotation of Brassica cretica.</title>
        <authorList>
            <person name="Studholme D.J."/>
            <person name="Sarris P.F."/>
        </authorList>
    </citation>
    <scope>NUCLEOTIDE SEQUENCE</scope>
    <source>
        <strain evidence="10">PFS-001/15</strain>
        <tissue evidence="10">Leaf</tissue>
    </source>
</reference>
<comment type="function">
    <text evidence="1">Degradation of glucosinolates (glucose residue linked by a thioglucoside bound to an amino acid derivative) to glucose, sulfate and any of the products: thiocyanates, isothiocyanates, nitriles, epithionitriles or oxazolidine-2-thiones.</text>
</comment>
<evidence type="ECO:0000256" key="8">
    <source>
        <dbReference type="ARBA" id="ARBA00034026"/>
    </source>
</evidence>
<organism evidence="10 11">
    <name type="scientific">Brassica cretica</name>
    <name type="common">Mustard</name>
    <dbReference type="NCBI Taxonomy" id="69181"/>
    <lineage>
        <taxon>Eukaryota</taxon>
        <taxon>Viridiplantae</taxon>
        <taxon>Streptophyta</taxon>
        <taxon>Embryophyta</taxon>
        <taxon>Tracheophyta</taxon>
        <taxon>Spermatophyta</taxon>
        <taxon>Magnoliopsida</taxon>
        <taxon>eudicotyledons</taxon>
        <taxon>Gunneridae</taxon>
        <taxon>Pentapetalae</taxon>
        <taxon>rosids</taxon>
        <taxon>malvids</taxon>
        <taxon>Brassicales</taxon>
        <taxon>Brassicaceae</taxon>
        <taxon>Brassiceae</taxon>
        <taxon>Brassica</taxon>
    </lineage>
</organism>
<dbReference type="GO" id="GO:0019137">
    <property type="term" value="F:thioglucosidase activity"/>
    <property type="evidence" value="ECO:0007669"/>
    <property type="project" value="UniProtKB-EC"/>
</dbReference>
<evidence type="ECO:0000256" key="4">
    <source>
        <dbReference type="ARBA" id="ARBA00012250"/>
    </source>
</evidence>
<proteinExistence type="inferred from homology"/>
<protein>
    <recommendedName>
        <fullName evidence="4">thioglucosidase</fullName>
        <ecNumber evidence="4">3.2.1.147</ecNumber>
    </recommendedName>
    <alternativeName>
        <fullName evidence="6">Sinigrinase</fullName>
    </alternativeName>
    <alternativeName>
        <fullName evidence="7">Thioglucosidase</fullName>
    </alternativeName>
</protein>
<dbReference type="GO" id="GO:0005773">
    <property type="term" value="C:vacuole"/>
    <property type="evidence" value="ECO:0007669"/>
    <property type="project" value="UniProtKB-SubCell"/>
</dbReference>
<dbReference type="SUPFAM" id="SSF51445">
    <property type="entry name" value="(Trans)glycosidases"/>
    <property type="match status" value="1"/>
</dbReference>
<evidence type="ECO:0000256" key="3">
    <source>
        <dbReference type="ARBA" id="ARBA00010838"/>
    </source>
</evidence>
<dbReference type="Proteomes" id="UP000712281">
    <property type="component" value="Unassembled WGS sequence"/>
</dbReference>
<evidence type="ECO:0000313" key="11">
    <source>
        <dbReference type="Proteomes" id="UP000712281"/>
    </source>
</evidence>
<dbReference type="PANTHER" id="PTHR10353">
    <property type="entry name" value="GLYCOSYL HYDROLASE"/>
    <property type="match status" value="1"/>
</dbReference>
<sequence length="84" mass="9369">MLNAIKNGSDTRGYFFWSVIDLYELLAGYKLSYGLYYVNFSDPGLKRSPKLSASWYTGFLNGTIDVAHQATTQQQSLFPGSSSL</sequence>
<dbReference type="Gene3D" id="3.20.20.80">
    <property type="entry name" value="Glycosidases"/>
    <property type="match status" value="1"/>
</dbReference>
<comment type="caution">
    <text evidence="10">The sequence shown here is derived from an EMBL/GenBank/DDBJ whole genome shotgun (WGS) entry which is preliminary data.</text>
</comment>
<comment type="catalytic activity">
    <reaction evidence="8">
        <text>a thioglucoside + H2O = a sugar + a thiol.</text>
        <dbReference type="EC" id="3.2.1.147"/>
    </reaction>
</comment>